<reference evidence="2" key="1">
    <citation type="submission" date="2014-01" db="EMBL/GenBank/DDBJ databases">
        <title>The Genome Sequence of Anopheles melas CM1001059_A (V2).</title>
        <authorList>
            <consortium name="The Broad Institute Genomics Platform"/>
            <person name="Neafsey D.E."/>
            <person name="Besansky N."/>
            <person name="Howell P."/>
            <person name="Walton C."/>
            <person name="Young S.K."/>
            <person name="Zeng Q."/>
            <person name="Gargeya S."/>
            <person name="Fitzgerald M."/>
            <person name="Haas B."/>
            <person name="Abouelleil A."/>
            <person name="Allen A.W."/>
            <person name="Alvarado L."/>
            <person name="Arachchi H.M."/>
            <person name="Berlin A.M."/>
            <person name="Chapman S.B."/>
            <person name="Gainer-Dewar J."/>
            <person name="Goldberg J."/>
            <person name="Griggs A."/>
            <person name="Gujja S."/>
            <person name="Hansen M."/>
            <person name="Howarth C."/>
            <person name="Imamovic A."/>
            <person name="Ireland A."/>
            <person name="Larimer J."/>
            <person name="McCowan C."/>
            <person name="Murphy C."/>
            <person name="Pearson M."/>
            <person name="Poon T.W."/>
            <person name="Priest M."/>
            <person name="Roberts A."/>
            <person name="Saif S."/>
            <person name="Shea T."/>
            <person name="Sisk P."/>
            <person name="Sykes S."/>
            <person name="Wortman J."/>
            <person name="Nusbaum C."/>
            <person name="Birren B."/>
        </authorList>
    </citation>
    <scope>NUCLEOTIDE SEQUENCE [LARGE SCALE GENOMIC DNA]</scope>
    <source>
        <strain evidence="2">CM1001059</strain>
    </source>
</reference>
<dbReference type="AlphaFoldDB" id="A0A182U908"/>
<proteinExistence type="predicted"/>
<dbReference type="EnsemblMetazoa" id="AMEC016139-RA">
    <property type="protein sequence ID" value="AMEC016139-PA"/>
    <property type="gene ID" value="AMEC016139"/>
</dbReference>
<reference evidence="1" key="2">
    <citation type="submission" date="2020-05" db="UniProtKB">
        <authorList>
            <consortium name="EnsemblMetazoa"/>
        </authorList>
    </citation>
    <scope>IDENTIFICATION</scope>
    <source>
        <strain evidence="1">CM1001059</strain>
    </source>
</reference>
<accession>A0A182U908</accession>
<dbReference type="Proteomes" id="UP000075902">
    <property type="component" value="Unassembled WGS sequence"/>
</dbReference>
<sequence>MEHTTCTNGDHYERLQTDCDVYKELQEELLNGEQPREVRCNFPYDAAETAPPAEAQHDRQDDVDALVQLVEDGIGQQHATGAGLIDTDRRRHRAVHPVFACEKVK</sequence>
<evidence type="ECO:0000313" key="1">
    <source>
        <dbReference type="EnsemblMetazoa" id="AMEC016139-PA"/>
    </source>
</evidence>
<keyword evidence="2" id="KW-1185">Reference proteome</keyword>
<protein>
    <submittedName>
        <fullName evidence="1">Uncharacterized protein</fullName>
    </submittedName>
</protein>
<name>A0A182U908_9DIPT</name>
<organism evidence="1 2">
    <name type="scientific">Anopheles melas</name>
    <dbReference type="NCBI Taxonomy" id="34690"/>
    <lineage>
        <taxon>Eukaryota</taxon>
        <taxon>Metazoa</taxon>
        <taxon>Ecdysozoa</taxon>
        <taxon>Arthropoda</taxon>
        <taxon>Hexapoda</taxon>
        <taxon>Insecta</taxon>
        <taxon>Pterygota</taxon>
        <taxon>Neoptera</taxon>
        <taxon>Endopterygota</taxon>
        <taxon>Diptera</taxon>
        <taxon>Nematocera</taxon>
        <taxon>Culicoidea</taxon>
        <taxon>Culicidae</taxon>
        <taxon>Anophelinae</taxon>
        <taxon>Anopheles</taxon>
    </lineage>
</organism>
<evidence type="ECO:0000313" key="2">
    <source>
        <dbReference type="Proteomes" id="UP000075902"/>
    </source>
</evidence>
<dbReference type="VEuPathDB" id="VectorBase:AMEC016139"/>